<dbReference type="EMBL" id="APJA01000022">
    <property type="protein sequence ID" value="ERK29132.1"/>
    <property type="molecule type" value="Genomic_DNA"/>
</dbReference>
<sequence>MFKDAEYINNVINDWLSSLDDEKRELFITTLYSVFESIGVVNFGDLTKDWHKKAGIAMGAVRGIYAETKRFVSATIRSLLSLYVKNLRLF</sequence>
<dbReference type="HOGENOM" id="CLU_2435643_0_0_9"/>
<protein>
    <submittedName>
        <fullName evidence="1">Uncharacterized protein</fullName>
    </submittedName>
</protein>
<evidence type="ECO:0000313" key="1">
    <source>
        <dbReference type="EMBL" id="ERK29132.1"/>
    </source>
</evidence>
<dbReference type="STRING" id="1294142.CINTURNW_3524a"/>
<keyword evidence="2" id="KW-1185">Reference proteome</keyword>
<evidence type="ECO:0000313" key="2">
    <source>
        <dbReference type="Proteomes" id="UP000016721"/>
    </source>
</evidence>
<name>U2N0V6_9CLOT</name>
<dbReference type="Proteomes" id="UP000016721">
    <property type="component" value="Unassembled WGS sequence"/>
</dbReference>
<organism evidence="1 2">
    <name type="scientific">Clostridium intestinale URNW</name>
    <dbReference type="NCBI Taxonomy" id="1294142"/>
    <lineage>
        <taxon>Bacteria</taxon>
        <taxon>Bacillati</taxon>
        <taxon>Bacillota</taxon>
        <taxon>Clostridia</taxon>
        <taxon>Eubacteriales</taxon>
        <taxon>Clostridiaceae</taxon>
        <taxon>Clostridium</taxon>
    </lineage>
</organism>
<dbReference type="AlphaFoldDB" id="U2N0V6"/>
<gene>
    <name evidence="1" type="ORF">CINTURNW_3524a</name>
</gene>
<reference evidence="1 2" key="1">
    <citation type="journal article" date="2013" name="Genome Announc.">
        <title>Draft Genome Sequence of the Hydrogen- and Ethanol-Producing Bacterium Clostridium intestinale Strain URNW.</title>
        <authorList>
            <person name="Lal S."/>
            <person name="Ramachandran U."/>
            <person name="Zhang X."/>
            <person name="Sparling R."/>
            <person name="Levin D.B."/>
        </authorList>
    </citation>
    <scope>NUCLEOTIDE SEQUENCE [LARGE SCALE GENOMIC DNA]</scope>
    <source>
        <strain evidence="1 2">URNW</strain>
    </source>
</reference>
<proteinExistence type="predicted"/>
<accession>U2N0V6</accession>
<comment type="caution">
    <text evidence="1">The sequence shown here is derived from an EMBL/GenBank/DDBJ whole genome shotgun (WGS) entry which is preliminary data.</text>
</comment>